<dbReference type="SUPFAM" id="SSF56281">
    <property type="entry name" value="Metallo-hydrolase/oxidoreductase"/>
    <property type="match status" value="1"/>
</dbReference>
<proteinExistence type="predicted"/>
<protein>
    <submittedName>
        <fullName evidence="2">Ribonuclease BN (tRNA processing enzyme)</fullName>
    </submittedName>
</protein>
<dbReference type="RefSeq" id="WP_218862900.1">
    <property type="nucleotide sequence ID" value="NZ_JACBYW010000005.1"/>
</dbReference>
<dbReference type="AlphaFoldDB" id="A0A852Z0Z5"/>
<gene>
    <name evidence="2" type="ORF">FHR84_002990</name>
</gene>
<dbReference type="Gene3D" id="3.60.15.10">
    <property type="entry name" value="Ribonuclease Z/Hydroxyacylglutathione hydrolase-like"/>
    <property type="match status" value="1"/>
</dbReference>
<dbReference type="InterPro" id="IPR001279">
    <property type="entry name" value="Metallo-B-lactamas"/>
</dbReference>
<dbReference type="Pfam" id="PF12706">
    <property type="entry name" value="Lactamase_B_2"/>
    <property type="match status" value="1"/>
</dbReference>
<comment type="caution">
    <text evidence="2">The sequence shown here is derived from an EMBL/GenBank/DDBJ whole genome shotgun (WGS) entry which is preliminary data.</text>
</comment>
<feature type="domain" description="Metallo-beta-lactamase" evidence="1">
    <location>
        <begin position="14"/>
        <end position="239"/>
    </location>
</feature>
<dbReference type="InterPro" id="IPR036866">
    <property type="entry name" value="RibonucZ/Hydroxyglut_hydro"/>
</dbReference>
<dbReference type="SMART" id="SM00849">
    <property type="entry name" value="Lactamase_B"/>
    <property type="match status" value="1"/>
</dbReference>
<evidence type="ECO:0000313" key="2">
    <source>
        <dbReference type="EMBL" id="NYH79652.1"/>
    </source>
</evidence>
<dbReference type="Proteomes" id="UP000548304">
    <property type="component" value="Unassembled WGS sequence"/>
</dbReference>
<dbReference type="PANTHER" id="PTHR46018:SF4">
    <property type="entry name" value="METALLO-HYDROLASE YHFI-RELATED"/>
    <property type="match status" value="1"/>
</dbReference>
<evidence type="ECO:0000259" key="1">
    <source>
        <dbReference type="SMART" id="SM00849"/>
    </source>
</evidence>
<organism evidence="2 3">
    <name type="scientific">Actinopolyspora biskrensis</name>
    <dbReference type="NCBI Taxonomy" id="1470178"/>
    <lineage>
        <taxon>Bacteria</taxon>
        <taxon>Bacillati</taxon>
        <taxon>Actinomycetota</taxon>
        <taxon>Actinomycetes</taxon>
        <taxon>Actinopolysporales</taxon>
        <taxon>Actinopolysporaceae</taxon>
        <taxon>Actinopolyspora</taxon>
    </lineage>
</organism>
<accession>A0A852Z0Z5</accession>
<keyword evidence="3" id="KW-1185">Reference proteome</keyword>
<reference evidence="2 3" key="1">
    <citation type="submission" date="2020-07" db="EMBL/GenBank/DDBJ databases">
        <title>Genomic Encyclopedia of Type Strains, Phase III (KMG-III): the genomes of soil and plant-associated and newly described type strains.</title>
        <authorList>
            <person name="Whitman W."/>
        </authorList>
    </citation>
    <scope>NUCLEOTIDE SEQUENCE [LARGE SCALE GENOMIC DNA]</scope>
    <source>
        <strain evidence="2 3">CECT 8576</strain>
    </source>
</reference>
<dbReference type="GO" id="GO:0042781">
    <property type="term" value="F:3'-tRNA processing endoribonuclease activity"/>
    <property type="evidence" value="ECO:0007669"/>
    <property type="project" value="TreeGrafter"/>
</dbReference>
<dbReference type="EMBL" id="JACBYW010000005">
    <property type="protein sequence ID" value="NYH79652.1"/>
    <property type="molecule type" value="Genomic_DNA"/>
</dbReference>
<evidence type="ECO:0000313" key="3">
    <source>
        <dbReference type="Proteomes" id="UP000548304"/>
    </source>
</evidence>
<dbReference type="PANTHER" id="PTHR46018">
    <property type="entry name" value="ZINC PHOSPHODIESTERASE ELAC PROTEIN 1"/>
    <property type="match status" value="1"/>
</dbReference>
<dbReference type="CDD" id="cd07716">
    <property type="entry name" value="RNaseZ_short-form-like_MBL-fold"/>
    <property type="match status" value="1"/>
</dbReference>
<sequence>MLGSCGGWPEPGRACSGFLLESAGFRVVVDLGYGTLPRLLSLLESPAADGLDAVVITHEHPDHVVDLHGLFRARWFGRRGAPSLPLYAPREVFDRLQAFEDGTNEALIRVFEPWPLPARPYRCGPFRLDSVALPHFVPNAGVRLASSEATVVYTGDTGPDPAVVELASEADLFVAEATDRHQRPGVAESDSDRRCDLTAREAAALAARAHAERLLLTHFRPGNDREVSRAEAAEVFPGDTLVATEGLRIPLS</sequence>
<name>A0A852Z0Z5_9ACTN</name>